<dbReference type="EMBL" id="CP149782">
    <property type="protein sequence ID" value="WYF45845.1"/>
    <property type="molecule type" value="Genomic_DNA"/>
</dbReference>
<organism evidence="2">
    <name type="scientific">Deinococcus sp. VB142</name>
    <dbReference type="NCBI Taxonomy" id="3112952"/>
    <lineage>
        <taxon>Bacteria</taxon>
        <taxon>Thermotogati</taxon>
        <taxon>Deinococcota</taxon>
        <taxon>Deinococci</taxon>
        <taxon>Deinococcales</taxon>
        <taxon>Deinococcaceae</taxon>
        <taxon>Deinococcus</taxon>
    </lineage>
</organism>
<dbReference type="SUPFAM" id="SSF101386">
    <property type="entry name" value="all-alpha NTP pyrophosphatases"/>
    <property type="match status" value="1"/>
</dbReference>
<accession>A0AAU6Q659</accession>
<dbReference type="Pfam" id="PF01503">
    <property type="entry name" value="PRA-PH"/>
    <property type="match status" value="1"/>
</dbReference>
<reference evidence="2" key="1">
    <citation type="submission" date="2024-03" db="EMBL/GenBank/DDBJ databases">
        <title>Deinococcus weizhi sp. nov., isolated from human skin.</title>
        <authorList>
            <person name="Wei Z."/>
            <person name="Tian F."/>
            <person name="Yang C."/>
            <person name="Xin L.T."/>
            <person name="Wen Z.J."/>
            <person name="Lan K.C."/>
            <person name="Yu L."/>
            <person name="Zhe W."/>
            <person name="Dan F.D."/>
            <person name="Jun W."/>
            <person name="Rui Z."/>
            <person name="Yong X.J."/>
            <person name="Ting Y."/>
            <person name="Wei X."/>
            <person name="Xu Z.G."/>
            <person name="Xin Z."/>
            <person name="Dong F.G."/>
            <person name="Ni X.M."/>
            <person name="Zheng M.G."/>
            <person name="Chun Y."/>
            <person name="Qian W.X."/>
        </authorList>
    </citation>
    <scope>NUCLEOTIDE SEQUENCE</scope>
    <source>
        <strain evidence="2">VB142</strain>
    </source>
</reference>
<dbReference type="RefSeq" id="WP_339097179.1">
    <property type="nucleotide sequence ID" value="NZ_CP149782.1"/>
</dbReference>
<name>A0AAU6Q659_9DEIO</name>
<gene>
    <name evidence="2" type="ORF">WDJ50_06955</name>
</gene>
<dbReference type="AlphaFoldDB" id="A0AAU6Q659"/>
<sequence>MPSSPNVTPTPRPSNAERLREFHRAIGLDSPTRPTLPTAELLRLRQTLLEEEMAEVQAEMAALLPRLQSGAVTDPALLAPLAHELADLLYVTYGALDQLGIDADAVFAEVHRANLSKASGPKRADGKQLKPEGWQPADVRRVLEDLSR</sequence>
<evidence type="ECO:0008006" key="3">
    <source>
        <dbReference type="Google" id="ProtNLM"/>
    </source>
</evidence>
<dbReference type="Gene3D" id="1.10.3420.10">
    <property type="entry name" value="putative ntp pyrophosphohydrolase like domain"/>
    <property type="match status" value="1"/>
</dbReference>
<dbReference type="InterPro" id="IPR021130">
    <property type="entry name" value="PRib-ATP_PPHydrolase-like"/>
</dbReference>
<dbReference type="InterPro" id="IPR023292">
    <property type="entry name" value="NTP_PyroPHydrolase-like_dom_sf"/>
</dbReference>
<evidence type="ECO:0000256" key="1">
    <source>
        <dbReference type="SAM" id="MobiDB-lite"/>
    </source>
</evidence>
<evidence type="ECO:0000313" key="2">
    <source>
        <dbReference type="EMBL" id="WYF45845.1"/>
    </source>
</evidence>
<feature type="region of interest" description="Disordered" evidence="1">
    <location>
        <begin position="117"/>
        <end position="136"/>
    </location>
</feature>
<proteinExistence type="predicted"/>
<dbReference type="CDD" id="cd11544">
    <property type="entry name" value="NTP-PPase_DR2231"/>
    <property type="match status" value="1"/>
</dbReference>
<protein>
    <recommendedName>
        <fullName evidence="3">HAD family hydrolase</fullName>
    </recommendedName>
</protein>